<evidence type="ECO:0000313" key="2">
    <source>
        <dbReference type="EMBL" id="GEP29982.1"/>
    </source>
</evidence>
<dbReference type="AlphaFoldDB" id="A0A512L6A5"/>
<evidence type="ECO:0000313" key="3">
    <source>
        <dbReference type="Proteomes" id="UP000321337"/>
    </source>
</evidence>
<comment type="caution">
    <text evidence="2">The sequence shown here is derived from an EMBL/GenBank/DDBJ whole genome shotgun (WGS) entry which is preliminary data.</text>
</comment>
<reference evidence="2 3" key="1">
    <citation type="submission" date="2019-07" db="EMBL/GenBank/DDBJ databases">
        <title>Whole genome shotgun sequence of Thiobacillus plumbophilus NBRC 107929.</title>
        <authorList>
            <person name="Hosoyama A."/>
            <person name="Uohara A."/>
            <person name="Ohji S."/>
            <person name="Ichikawa N."/>
        </authorList>
    </citation>
    <scope>NUCLEOTIDE SEQUENCE [LARGE SCALE GENOMIC DNA]</scope>
    <source>
        <strain evidence="2 3">NBRC 107929</strain>
    </source>
</reference>
<dbReference type="InterPro" id="IPR012337">
    <property type="entry name" value="RNaseH-like_sf"/>
</dbReference>
<keyword evidence="3" id="KW-1185">Reference proteome</keyword>
<organism evidence="2 3">
    <name type="scientific">Sulfuriferula plumbiphila</name>
    <dbReference type="NCBI Taxonomy" id="171865"/>
    <lineage>
        <taxon>Bacteria</taxon>
        <taxon>Pseudomonadati</taxon>
        <taxon>Pseudomonadota</taxon>
        <taxon>Betaproteobacteria</taxon>
        <taxon>Nitrosomonadales</taxon>
        <taxon>Sulfuricellaceae</taxon>
        <taxon>Sulfuriferula</taxon>
    </lineage>
</organism>
<sequence>MAITLEACHAVDVLQQAFHRHGRPQSVNTDQGSQFTAHEFVQAVKEQGCKFSLGGRGAWQDNGLVERLWKSVKDERVL</sequence>
<dbReference type="InterPro" id="IPR001584">
    <property type="entry name" value="Integrase_cat-core"/>
</dbReference>
<protein>
    <recommendedName>
        <fullName evidence="1">Integrase catalytic domain-containing protein</fullName>
    </recommendedName>
</protein>
<evidence type="ECO:0000259" key="1">
    <source>
        <dbReference type="PROSITE" id="PS50994"/>
    </source>
</evidence>
<feature type="domain" description="Integrase catalytic" evidence="1">
    <location>
        <begin position="1"/>
        <end position="78"/>
    </location>
</feature>
<dbReference type="GO" id="GO:0003676">
    <property type="term" value="F:nucleic acid binding"/>
    <property type="evidence" value="ECO:0007669"/>
    <property type="project" value="InterPro"/>
</dbReference>
<dbReference type="Pfam" id="PF00665">
    <property type="entry name" value="rve"/>
    <property type="match status" value="1"/>
</dbReference>
<accession>A0A512L6A5</accession>
<dbReference type="PROSITE" id="PS50994">
    <property type="entry name" value="INTEGRASE"/>
    <property type="match status" value="1"/>
</dbReference>
<dbReference type="GO" id="GO:0015074">
    <property type="term" value="P:DNA integration"/>
    <property type="evidence" value="ECO:0007669"/>
    <property type="project" value="InterPro"/>
</dbReference>
<dbReference type="Gene3D" id="3.30.420.10">
    <property type="entry name" value="Ribonuclease H-like superfamily/Ribonuclease H"/>
    <property type="match status" value="1"/>
</dbReference>
<dbReference type="InterPro" id="IPR036397">
    <property type="entry name" value="RNaseH_sf"/>
</dbReference>
<dbReference type="SUPFAM" id="SSF53098">
    <property type="entry name" value="Ribonuclease H-like"/>
    <property type="match status" value="1"/>
</dbReference>
<proteinExistence type="predicted"/>
<dbReference type="Proteomes" id="UP000321337">
    <property type="component" value="Unassembled WGS sequence"/>
</dbReference>
<dbReference type="EMBL" id="BKAD01000010">
    <property type="protein sequence ID" value="GEP29982.1"/>
    <property type="molecule type" value="Genomic_DNA"/>
</dbReference>
<gene>
    <name evidence="2" type="ORF">TPL01_11200</name>
</gene>
<name>A0A512L6A5_9PROT</name>